<dbReference type="Proteomes" id="UP000696485">
    <property type="component" value="Unassembled WGS sequence"/>
</dbReference>
<dbReference type="SUPFAM" id="SSF50129">
    <property type="entry name" value="GroES-like"/>
    <property type="match status" value="1"/>
</dbReference>
<dbReference type="InterPro" id="IPR020843">
    <property type="entry name" value="ER"/>
</dbReference>
<protein>
    <recommendedName>
        <fullName evidence="1">Enoyl reductase (ER) domain-containing protein</fullName>
    </recommendedName>
</protein>
<dbReference type="PANTHER" id="PTHR43205:SF7">
    <property type="entry name" value="PROSTAGLANDIN REDUCTASE 1"/>
    <property type="match status" value="1"/>
</dbReference>
<dbReference type="GO" id="GO:0016628">
    <property type="term" value="F:oxidoreductase activity, acting on the CH-CH group of donors, NAD or NADP as acceptor"/>
    <property type="evidence" value="ECO:0007669"/>
    <property type="project" value="InterPro"/>
</dbReference>
<dbReference type="InterPro" id="IPR011032">
    <property type="entry name" value="GroES-like_sf"/>
</dbReference>
<evidence type="ECO:0000313" key="4">
    <source>
        <dbReference type="Proteomes" id="UP000696485"/>
    </source>
</evidence>
<proteinExistence type="predicted"/>
<dbReference type="PANTHER" id="PTHR43205">
    <property type="entry name" value="PROSTAGLANDIN REDUCTASE"/>
    <property type="match status" value="1"/>
</dbReference>
<dbReference type="Pfam" id="PF00107">
    <property type="entry name" value="ADH_zinc_N"/>
    <property type="match status" value="1"/>
</dbReference>
<evidence type="ECO:0000259" key="1">
    <source>
        <dbReference type="SMART" id="SM00829"/>
    </source>
</evidence>
<dbReference type="Gene3D" id="3.40.50.720">
    <property type="entry name" value="NAD(P)-binding Rossmann-like Domain"/>
    <property type="match status" value="1"/>
</dbReference>
<dbReference type="Gene3D" id="3.90.180.10">
    <property type="entry name" value="Medium-chain alcohol dehydrogenases, catalytic domain"/>
    <property type="match status" value="1"/>
</dbReference>
<dbReference type="AlphaFoldDB" id="A0A9P5STS8"/>
<dbReference type="InterPro" id="IPR036291">
    <property type="entry name" value="NAD(P)-bd_dom_sf"/>
</dbReference>
<dbReference type="CDD" id="cd05288">
    <property type="entry name" value="PGDH"/>
    <property type="match status" value="1"/>
</dbReference>
<dbReference type="EMBL" id="JAAAUY010000055">
    <property type="protein sequence ID" value="KAF9336558.1"/>
    <property type="molecule type" value="Genomic_DNA"/>
</dbReference>
<dbReference type="InterPro" id="IPR045010">
    <property type="entry name" value="MDR_fam"/>
</dbReference>
<dbReference type="SUPFAM" id="SSF51735">
    <property type="entry name" value="NAD(P)-binding Rossmann-fold domains"/>
    <property type="match status" value="1"/>
</dbReference>
<reference evidence="3" key="1">
    <citation type="journal article" date="2020" name="Fungal Divers.">
        <title>Resolving the Mortierellaceae phylogeny through synthesis of multi-gene phylogenetics and phylogenomics.</title>
        <authorList>
            <person name="Vandepol N."/>
            <person name="Liber J."/>
            <person name="Desiro A."/>
            <person name="Na H."/>
            <person name="Kennedy M."/>
            <person name="Barry K."/>
            <person name="Grigoriev I.V."/>
            <person name="Miller A.N."/>
            <person name="O'Donnell K."/>
            <person name="Stajich J.E."/>
            <person name="Bonito G."/>
        </authorList>
    </citation>
    <scope>NUCLEOTIDE SEQUENCE</scope>
    <source>
        <strain evidence="3">NVP1</strain>
    </source>
</reference>
<evidence type="ECO:0000313" key="3">
    <source>
        <dbReference type="EMBL" id="KAF9336565.1"/>
    </source>
</evidence>
<keyword evidence="4" id="KW-1185">Reference proteome</keyword>
<dbReference type="EMBL" id="JAAAUY010000055">
    <property type="protein sequence ID" value="KAF9336565.1"/>
    <property type="molecule type" value="Genomic_DNA"/>
</dbReference>
<comment type="caution">
    <text evidence="3">The sequence shown here is derived from an EMBL/GenBank/DDBJ whole genome shotgun (WGS) entry which is preliminary data.</text>
</comment>
<feature type="domain" description="Enoyl reductase (ER)" evidence="1">
    <location>
        <begin position="2"/>
        <end position="295"/>
    </location>
</feature>
<organism evidence="3 4">
    <name type="scientific">Podila minutissima</name>
    <dbReference type="NCBI Taxonomy" id="64525"/>
    <lineage>
        <taxon>Eukaryota</taxon>
        <taxon>Fungi</taxon>
        <taxon>Fungi incertae sedis</taxon>
        <taxon>Mucoromycota</taxon>
        <taxon>Mortierellomycotina</taxon>
        <taxon>Mortierellomycetes</taxon>
        <taxon>Mortierellales</taxon>
        <taxon>Mortierellaceae</taxon>
        <taxon>Podila</taxon>
    </lineage>
</organism>
<dbReference type="SMART" id="SM00829">
    <property type="entry name" value="PKS_ER"/>
    <property type="match status" value="1"/>
</dbReference>
<accession>A0A9P5STS8</accession>
<dbReference type="InterPro" id="IPR013149">
    <property type="entry name" value="ADH-like_C"/>
</dbReference>
<gene>
    <name evidence="2" type="ORF">BG006_008239</name>
    <name evidence="3" type="ORF">BG006_008248</name>
</gene>
<name>A0A9P5STS8_9FUNG</name>
<sequence>MAPLSNTRVIRTKYADEVALTIDNFKTETPVSGFGIAEVVGSKNDKFPVSSVVIASNITWEQYTIAKDMTSYQIIPDIRNPAVPPEAYLNVLGITGLTAWAAIETHAKFKKDDTVFISSAAGPVGQSLAIQAKRRGAFVIGSAGSDEKVRFLLEDLKIDAAFNYKTQDARLELSRIAPAGLDAYLDLVGGETLDIAISKLKSHGHIIAIGNIGTVNGAQPYVTQNLNLIIVKALQINGFTAFEHLRRFTEFWEATKPLVLSGEIQLRDSITEGVKKAPQTFVDYLQGKFTGKAIVKVADL</sequence>
<evidence type="ECO:0000313" key="2">
    <source>
        <dbReference type="EMBL" id="KAF9336558.1"/>
    </source>
</evidence>